<proteinExistence type="predicted"/>
<sequence length="1082" mass="118527">MPNHAGATALVPIADILHSTIPSPAPQHLQQVALNPLAVSYCHPDPMSTPVPPHFYQVAAERPARFSTKDGKRPKRELVEPKPMPIIRTAMEADVEARANQLMKKFPQIASSIIAPPATWYNLHDFFDGYDLWVDGPHFCYFVAIRIARKNLESQRHIEILLTEIRKFAQEWVTRNQHIILRSADIGDLTTLFDEWDRPNLDGMSPDEVQYLVEHLDIERRLFLDRYAAAQVQSRIAGTMQPFPAFGGPQIVVAGPYPIHQFHQGPINLTSMAPTMPMADRHRHDSTVSNGARSVMDQRGPHGSFSNQPYRQFNGYSGIGTSRQSNGKQHIPQVPFGNDGFRQQGLSNSSGDGQARTSNRSSISHNNTRRCIEKKLIGSPPENNSMREPLYVHLATPHRPIPSKLANRVASAPMPYIPFHIQTNNDHSSSPPSGRPNYFNQTSSSSPGRNYEQNVQRSLSSSTALRSTRVLPSFSTSFQGPSNDARVLGTARQRILEPKLVLNSHNHSMTMWYMHKTETDNRNARTVHVNRINDDMFHNHVLKAELERYGEVENIHFLPSGSCFVLFTEPISAANAIRDCNGRNIFGYTLRVSEPIGAARARSGSNASRASQSYHNGGFHSSRRDYEVHPSRTSNRTAVTNTFDLAGTRNTSAGTHMIGSSPNRRDRGLGKKQLESHLYASLTEMSQHSDALTRYGQQSSMPLDNIANESNKKKRGKQTCDTKTYMNPAVNQAGSIVKKENSAPGKSATHSSGLKHTKTNKKGSKQNTSVNPTPTTSPMRQLSAANVKELAAIGLSPDTQEVEKPLVITVNNSQTSTNKFNKIVGKGIGCSESESSSNTDVTSETAPSPTESAPSSLSNISGRTLTLAIDKASMKRSQSAVDLTGHASGHASGHHVVKKSKGSKSKKSRGQKNEVKNSDGSADLDVQSSIPENIQAPKSQKTKKLDTSAISHSKKSSNTSTASKGSKRRADTPSGKSHLAERNPNSASRSINQTSPSAKPELTLSVEAVSADQPIKTEAQSPSLNDHEWPSLEPAKYPFLVADSKLPPPIMGALIVGSKDLKKKPAVPTVAVPRAFETRPQP</sequence>
<feature type="region of interest" description="Disordered" evidence="2">
    <location>
        <begin position="697"/>
        <end position="779"/>
    </location>
</feature>
<dbReference type="InterPro" id="IPR035979">
    <property type="entry name" value="RBD_domain_sf"/>
</dbReference>
<evidence type="ECO:0000313" key="5">
    <source>
        <dbReference type="Proteomes" id="UP000242519"/>
    </source>
</evidence>
<name>A0A218Z0Q8_9HELO</name>
<evidence type="ECO:0000259" key="3">
    <source>
        <dbReference type="PROSITE" id="PS50102"/>
    </source>
</evidence>
<feature type="compositionally biased region" description="Polar residues" evidence="2">
    <location>
        <begin position="631"/>
        <end position="662"/>
    </location>
</feature>
<reference evidence="4 5" key="1">
    <citation type="submission" date="2017-04" db="EMBL/GenBank/DDBJ databases">
        <title>Draft genome sequence of Marssonina coronaria NL1: causal agent of apple blotch.</title>
        <authorList>
            <person name="Cheng Q."/>
        </authorList>
    </citation>
    <scope>NUCLEOTIDE SEQUENCE [LARGE SCALE GENOMIC DNA]</scope>
    <source>
        <strain evidence="4 5">NL1</strain>
    </source>
</reference>
<evidence type="ECO:0000256" key="1">
    <source>
        <dbReference type="PROSITE-ProRule" id="PRU00176"/>
    </source>
</evidence>
<feature type="compositionally biased region" description="Polar residues" evidence="2">
    <location>
        <begin position="926"/>
        <end position="939"/>
    </location>
</feature>
<feature type="region of interest" description="Disordered" evidence="2">
    <location>
        <begin position="602"/>
        <end position="669"/>
    </location>
</feature>
<dbReference type="Pfam" id="PF00076">
    <property type="entry name" value="RRM_1"/>
    <property type="match status" value="1"/>
</dbReference>
<dbReference type="CDD" id="cd00590">
    <property type="entry name" value="RRM_SF"/>
    <property type="match status" value="1"/>
</dbReference>
<feature type="region of interest" description="Disordered" evidence="2">
    <location>
        <begin position="418"/>
        <end position="464"/>
    </location>
</feature>
<gene>
    <name evidence="4" type="ORF">B2J93_2153</name>
</gene>
<feature type="compositionally biased region" description="Basic residues" evidence="2">
    <location>
        <begin position="753"/>
        <end position="764"/>
    </location>
</feature>
<feature type="region of interest" description="Disordered" evidence="2">
    <location>
        <begin position="297"/>
        <end position="385"/>
    </location>
</feature>
<dbReference type="AlphaFoldDB" id="A0A218Z0Q8"/>
<feature type="compositionally biased region" description="Basic residues" evidence="2">
    <location>
        <begin position="892"/>
        <end position="910"/>
    </location>
</feature>
<evidence type="ECO:0000313" key="4">
    <source>
        <dbReference type="EMBL" id="OWP01637.1"/>
    </source>
</evidence>
<feature type="compositionally biased region" description="Polar residues" evidence="2">
    <location>
        <begin position="344"/>
        <end position="366"/>
    </location>
</feature>
<feature type="compositionally biased region" description="Polar residues" evidence="2">
    <location>
        <begin position="719"/>
        <end position="734"/>
    </location>
</feature>
<organism evidence="4 5">
    <name type="scientific">Diplocarpon coronariae</name>
    <dbReference type="NCBI Taxonomy" id="2795749"/>
    <lineage>
        <taxon>Eukaryota</taxon>
        <taxon>Fungi</taxon>
        <taxon>Dikarya</taxon>
        <taxon>Ascomycota</taxon>
        <taxon>Pezizomycotina</taxon>
        <taxon>Leotiomycetes</taxon>
        <taxon>Helotiales</taxon>
        <taxon>Drepanopezizaceae</taxon>
        <taxon>Diplocarpon</taxon>
    </lineage>
</organism>
<dbReference type="Proteomes" id="UP000242519">
    <property type="component" value="Unassembled WGS sequence"/>
</dbReference>
<feature type="compositionally biased region" description="Low complexity" evidence="2">
    <location>
        <begin position="602"/>
        <end position="613"/>
    </location>
</feature>
<feature type="compositionally biased region" description="Polar residues" evidence="2">
    <location>
        <begin position="983"/>
        <end position="997"/>
    </location>
</feature>
<dbReference type="EMBL" id="MZNU01000266">
    <property type="protein sequence ID" value="OWP01637.1"/>
    <property type="molecule type" value="Genomic_DNA"/>
</dbReference>
<dbReference type="InParanoid" id="A0A218Z0Q8"/>
<feature type="compositionally biased region" description="Low complexity" evidence="2">
    <location>
        <begin position="767"/>
        <end position="778"/>
    </location>
</feature>
<dbReference type="PROSITE" id="PS50102">
    <property type="entry name" value="RRM"/>
    <property type="match status" value="1"/>
</dbReference>
<dbReference type="Gene3D" id="3.30.70.330">
    <property type="match status" value="1"/>
</dbReference>
<keyword evidence="1" id="KW-0694">RNA-binding</keyword>
<feature type="compositionally biased region" description="Polar residues" evidence="2">
    <location>
        <begin position="304"/>
        <end position="328"/>
    </location>
</feature>
<feature type="region of interest" description="Disordered" evidence="2">
    <location>
        <begin position="830"/>
        <end position="859"/>
    </location>
</feature>
<dbReference type="GO" id="GO:0003723">
    <property type="term" value="F:RNA binding"/>
    <property type="evidence" value="ECO:0007669"/>
    <property type="project" value="UniProtKB-UniRule"/>
</dbReference>
<feature type="compositionally biased region" description="Low complexity" evidence="2">
    <location>
        <begin position="947"/>
        <end position="964"/>
    </location>
</feature>
<dbReference type="OrthoDB" id="3941926at2759"/>
<evidence type="ECO:0000256" key="2">
    <source>
        <dbReference type="SAM" id="MobiDB-lite"/>
    </source>
</evidence>
<protein>
    <recommendedName>
        <fullName evidence="3">RRM domain-containing protein</fullName>
    </recommendedName>
</protein>
<feature type="compositionally biased region" description="Low complexity" evidence="2">
    <location>
        <begin position="842"/>
        <end position="856"/>
    </location>
</feature>
<feature type="compositionally biased region" description="Polar residues" evidence="2">
    <location>
        <begin position="421"/>
        <end position="456"/>
    </location>
</feature>
<accession>A0A218Z0Q8</accession>
<dbReference type="InterPro" id="IPR000504">
    <property type="entry name" value="RRM_dom"/>
</dbReference>
<dbReference type="InterPro" id="IPR012677">
    <property type="entry name" value="Nucleotide-bd_a/b_plait_sf"/>
</dbReference>
<comment type="caution">
    <text evidence="4">The sequence shown here is derived from an EMBL/GenBank/DDBJ whole genome shotgun (WGS) entry which is preliminary data.</text>
</comment>
<dbReference type="SUPFAM" id="SSF54928">
    <property type="entry name" value="RNA-binding domain, RBD"/>
    <property type="match status" value="1"/>
</dbReference>
<feature type="region of interest" description="Disordered" evidence="2">
    <location>
        <begin position="878"/>
        <end position="1029"/>
    </location>
</feature>
<keyword evidence="5" id="KW-1185">Reference proteome</keyword>
<dbReference type="SMART" id="SM00360">
    <property type="entry name" value="RRM"/>
    <property type="match status" value="1"/>
</dbReference>
<feature type="compositionally biased region" description="Polar residues" evidence="2">
    <location>
        <begin position="832"/>
        <end position="841"/>
    </location>
</feature>
<feature type="domain" description="RRM" evidence="3">
    <location>
        <begin position="525"/>
        <end position="597"/>
    </location>
</feature>
<dbReference type="STRING" id="503106.A0A218Z0Q8"/>